<keyword evidence="6" id="KW-0472">Membrane</keyword>
<dbReference type="Pfam" id="PF00027">
    <property type="entry name" value="cNMP_binding"/>
    <property type="match status" value="1"/>
</dbReference>
<keyword evidence="7" id="KW-1071">Ligand-gated ion channel</keyword>
<dbReference type="PRINTS" id="PR00103">
    <property type="entry name" value="CAMPKINASE"/>
</dbReference>
<keyword evidence="3" id="KW-0812">Transmembrane</keyword>
<dbReference type="Gene3D" id="2.60.120.10">
    <property type="entry name" value="Jelly Rolls"/>
    <property type="match status" value="1"/>
</dbReference>
<comment type="caution">
    <text evidence="10">The sequence shown here is derived from an EMBL/GenBank/DDBJ whole genome shotgun (WGS) entry which is preliminary data.</text>
</comment>
<evidence type="ECO:0000313" key="10">
    <source>
        <dbReference type="EMBL" id="TKC96476.1"/>
    </source>
</evidence>
<proteinExistence type="predicted"/>
<dbReference type="Proteomes" id="UP000309215">
    <property type="component" value="Unassembled WGS sequence"/>
</dbReference>
<dbReference type="EMBL" id="SSMQ01000086">
    <property type="protein sequence ID" value="TKC96476.1"/>
    <property type="molecule type" value="Genomic_DNA"/>
</dbReference>
<dbReference type="RefSeq" id="WP_136935397.1">
    <property type="nucleotide sequence ID" value="NZ_SSMQ01000086.1"/>
</dbReference>
<dbReference type="SMART" id="SM00100">
    <property type="entry name" value="cNMP"/>
    <property type="match status" value="1"/>
</dbReference>
<dbReference type="AlphaFoldDB" id="A0A4U1IR91"/>
<dbReference type="GO" id="GO:0016020">
    <property type="term" value="C:membrane"/>
    <property type="evidence" value="ECO:0007669"/>
    <property type="project" value="UniProtKB-SubCell"/>
</dbReference>
<evidence type="ECO:0000256" key="5">
    <source>
        <dbReference type="ARBA" id="ARBA00023065"/>
    </source>
</evidence>
<protein>
    <submittedName>
        <fullName evidence="10">Cyclic nucleotide-binding domain-containing protein</fullName>
    </submittedName>
</protein>
<dbReference type="InterPro" id="IPR000595">
    <property type="entry name" value="cNMP-bd_dom"/>
</dbReference>
<dbReference type="PROSITE" id="PS50042">
    <property type="entry name" value="CNMP_BINDING_3"/>
    <property type="match status" value="1"/>
</dbReference>
<accession>A0A4U1IR91</accession>
<dbReference type="OrthoDB" id="9784809at2"/>
<comment type="subcellular location">
    <subcellularLocation>
        <location evidence="1">Membrane</location>
        <topology evidence="1">Multi-pass membrane protein</topology>
    </subcellularLocation>
</comment>
<dbReference type="InterPro" id="IPR018490">
    <property type="entry name" value="cNMP-bd_dom_sf"/>
</dbReference>
<evidence type="ECO:0000259" key="9">
    <source>
        <dbReference type="PROSITE" id="PS50042"/>
    </source>
</evidence>
<dbReference type="GO" id="GO:0005221">
    <property type="term" value="F:intracellularly cyclic nucleotide-activated monoatomic cation channel activity"/>
    <property type="evidence" value="ECO:0007669"/>
    <property type="project" value="InterPro"/>
</dbReference>
<dbReference type="InterPro" id="IPR014710">
    <property type="entry name" value="RmlC-like_jellyroll"/>
</dbReference>
<evidence type="ECO:0000256" key="3">
    <source>
        <dbReference type="ARBA" id="ARBA00022692"/>
    </source>
</evidence>
<evidence type="ECO:0000256" key="1">
    <source>
        <dbReference type="ARBA" id="ARBA00004141"/>
    </source>
</evidence>
<evidence type="ECO:0000313" key="11">
    <source>
        <dbReference type="Proteomes" id="UP000309215"/>
    </source>
</evidence>
<dbReference type="PANTHER" id="PTHR45638:SF11">
    <property type="entry name" value="CYCLIC NUCLEOTIDE-GATED CATION CHANNEL SUBUNIT A"/>
    <property type="match status" value="1"/>
</dbReference>
<sequence>MSLKLGFQGSERLREIGLFGGLGDEVLQDLSGSLDMIELPPGAVVFREGDSGREMFVLLDGEMEVLKQSKRKHETRVAVLGPGDWFGEMSILDVLPRSATVRAVAPSRLLRLTAHDLDSLYRRDLRAYSLLVLNIAREMSRRLRVCDNLLAELVANVIDEYTRPNRNG</sequence>
<dbReference type="PANTHER" id="PTHR45638">
    <property type="entry name" value="CYCLIC NUCLEOTIDE-GATED CATION CHANNEL SUBUNIT A"/>
    <property type="match status" value="1"/>
</dbReference>
<reference evidence="10 11" key="1">
    <citation type="submission" date="2019-04" db="EMBL/GenBank/DDBJ databases">
        <authorList>
            <person name="Li Y."/>
            <person name="Wang J."/>
        </authorList>
    </citation>
    <scope>NUCLEOTIDE SEQUENCE [LARGE SCALE GENOMIC DNA]</scope>
    <source>
        <strain evidence="10 11">DSM 14668</strain>
    </source>
</reference>
<evidence type="ECO:0000256" key="8">
    <source>
        <dbReference type="ARBA" id="ARBA00023303"/>
    </source>
</evidence>
<gene>
    <name evidence="10" type="ORF">E8A74_45300</name>
</gene>
<name>A0A4U1IR91_9BACT</name>
<keyword evidence="4" id="KW-1133">Transmembrane helix</keyword>
<organism evidence="10 11">
    <name type="scientific">Polyangium fumosum</name>
    <dbReference type="NCBI Taxonomy" id="889272"/>
    <lineage>
        <taxon>Bacteria</taxon>
        <taxon>Pseudomonadati</taxon>
        <taxon>Myxococcota</taxon>
        <taxon>Polyangia</taxon>
        <taxon>Polyangiales</taxon>
        <taxon>Polyangiaceae</taxon>
        <taxon>Polyangium</taxon>
    </lineage>
</organism>
<dbReference type="InterPro" id="IPR050866">
    <property type="entry name" value="CNG_cation_channel"/>
</dbReference>
<feature type="domain" description="Cyclic nucleotide-binding" evidence="9">
    <location>
        <begin position="18"/>
        <end position="120"/>
    </location>
</feature>
<dbReference type="GO" id="GO:0044877">
    <property type="term" value="F:protein-containing complex binding"/>
    <property type="evidence" value="ECO:0007669"/>
    <property type="project" value="TreeGrafter"/>
</dbReference>
<keyword evidence="5" id="KW-0406">Ion transport</keyword>
<evidence type="ECO:0000256" key="4">
    <source>
        <dbReference type="ARBA" id="ARBA00022989"/>
    </source>
</evidence>
<dbReference type="InterPro" id="IPR018488">
    <property type="entry name" value="cNMP-bd_CS"/>
</dbReference>
<evidence type="ECO:0000256" key="6">
    <source>
        <dbReference type="ARBA" id="ARBA00023136"/>
    </source>
</evidence>
<keyword evidence="11" id="KW-1185">Reference proteome</keyword>
<dbReference type="CDD" id="cd00038">
    <property type="entry name" value="CAP_ED"/>
    <property type="match status" value="1"/>
</dbReference>
<dbReference type="PROSITE" id="PS00889">
    <property type="entry name" value="CNMP_BINDING_2"/>
    <property type="match status" value="1"/>
</dbReference>
<keyword evidence="2" id="KW-0813">Transport</keyword>
<keyword evidence="8" id="KW-0407">Ion channel</keyword>
<evidence type="ECO:0000256" key="2">
    <source>
        <dbReference type="ARBA" id="ARBA00022448"/>
    </source>
</evidence>
<evidence type="ECO:0000256" key="7">
    <source>
        <dbReference type="ARBA" id="ARBA00023286"/>
    </source>
</evidence>
<dbReference type="SUPFAM" id="SSF51206">
    <property type="entry name" value="cAMP-binding domain-like"/>
    <property type="match status" value="1"/>
</dbReference>